<protein>
    <submittedName>
        <fullName evidence="2">Uncharacterized protein</fullName>
    </submittedName>
</protein>
<evidence type="ECO:0000256" key="1">
    <source>
        <dbReference type="SAM" id="Phobius"/>
    </source>
</evidence>
<gene>
    <name evidence="2" type="ORF">AFUS01_LOCUS19206</name>
</gene>
<organism evidence="2 3">
    <name type="scientific">Allacma fusca</name>
    <dbReference type="NCBI Taxonomy" id="39272"/>
    <lineage>
        <taxon>Eukaryota</taxon>
        <taxon>Metazoa</taxon>
        <taxon>Ecdysozoa</taxon>
        <taxon>Arthropoda</taxon>
        <taxon>Hexapoda</taxon>
        <taxon>Collembola</taxon>
        <taxon>Symphypleona</taxon>
        <taxon>Sminthuridae</taxon>
        <taxon>Allacma</taxon>
    </lineage>
</organism>
<evidence type="ECO:0000313" key="2">
    <source>
        <dbReference type="EMBL" id="CAG7730575.1"/>
    </source>
</evidence>
<keyword evidence="1" id="KW-0812">Transmembrane</keyword>
<name>A0A8J2K0P6_9HEXA</name>
<keyword evidence="1" id="KW-0472">Membrane</keyword>
<accession>A0A8J2K0P6</accession>
<keyword evidence="3" id="KW-1185">Reference proteome</keyword>
<dbReference type="AlphaFoldDB" id="A0A8J2K0P6"/>
<sequence length="250" mass="29104">MFRYVTVKPGATTFIVIARTGGNVIWFFLVELLPLISTFYFFFLPITIAIMLFSEFHQCFTSHKYFVVSISMQPYHDWTTKKKLKEAVRKCVHLRAAFEKYSDSCGVIWAMAVLLAVVHFGDRWYLLLSDMSAMLMKREILLRTLVEDSVQCFYFTFTLFVFAYVGQEFENKILETKQSLLGVTLDLKNKQSTDVSTLLKIEKINDLVFDWDWRLGSCNFFRINFSLLGRVTNAGLTYLIFIFQLHGAKS</sequence>
<feature type="transmembrane region" description="Helical" evidence="1">
    <location>
        <begin position="101"/>
        <end position="120"/>
    </location>
</feature>
<dbReference type="EMBL" id="CAJVCH010196695">
    <property type="protein sequence ID" value="CAG7730575.1"/>
    <property type="molecule type" value="Genomic_DNA"/>
</dbReference>
<reference evidence="2" key="1">
    <citation type="submission" date="2021-06" db="EMBL/GenBank/DDBJ databases">
        <authorList>
            <person name="Hodson N. C."/>
            <person name="Mongue J. A."/>
            <person name="Jaron S. K."/>
        </authorList>
    </citation>
    <scope>NUCLEOTIDE SEQUENCE</scope>
</reference>
<comment type="caution">
    <text evidence="2">The sequence shown here is derived from an EMBL/GenBank/DDBJ whole genome shotgun (WGS) entry which is preliminary data.</text>
</comment>
<keyword evidence="1" id="KW-1133">Transmembrane helix</keyword>
<proteinExistence type="predicted"/>
<evidence type="ECO:0000313" key="3">
    <source>
        <dbReference type="Proteomes" id="UP000708208"/>
    </source>
</evidence>
<dbReference type="Proteomes" id="UP000708208">
    <property type="component" value="Unassembled WGS sequence"/>
</dbReference>